<name>A0A318XJJ9_9FIRM</name>
<keyword evidence="1 2" id="KW-0238">DNA-binding</keyword>
<dbReference type="SUPFAM" id="SSF50249">
    <property type="entry name" value="Nucleic acid-binding proteins"/>
    <property type="match status" value="1"/>
</dbReference>
<organism evidence="4 5">
    <name type="scientific">Ruminiclostridium sufflavum DSM 19573</name>
    <dbReference type="NCBI Taxonomy" id="1121337"/>
    <lineage>
        <taxon>Bacteria</taxon>
        <taxon>Bacillati</taxon>
        <taxon>Bacillota</taxon>
        <taxon>Clostridia</taxon>
        <taxon>Eubacteriales</taxon>
        <taxon>Oscillospiraceae</taxon>
        <taxon>Ruminiclostridium</taxon>
    </lineage>
</organism>
<dbReference type="GO" id="GO:0003697">
    <property type="term" value="F:single-stranded DNA binding"/>
    <property type="evidence" value="ECO:0007669"/>
    <property type="project" value="InterPro"/>
</dbReference>
<dbReference type="AlphaFoldDB" id="A0A318XJJ9"/>
<sequence>MIIISGRLARDCEVKEGVSPKGRPYAVLHNCVFVNNKEYEKNVPMNITAWGENARFLQENFKKGDSIQLVAQEAPHERKIGNISLTECAFTVRKILDWNMYINMVRFLGSTLSRIENSFTEYTQQAEQPGEQQQGLTENREKNAGEEKPASDTDASDFIRYQEAEEFERQLEEQEEPGEPEI</sequence>
<evidence type="ECO:0000313" key="5">
    <source>
        <dbReference type="Proteomes" id="UP000248132"/>
    </source>
</evidence>
<feature type="compositionally biased region" description="Low complexity" evidence="3">
    <location>
        <begin position="124"/>
        <end position="135"/>
    </location>
</feature>
<feature type="compositionally biased region" description="Basic and acidic residues" evidence="3">
    <location>
        <begin position="138"/>
        <end position="151"/>
    </location>
</feature>
<keyword evidence="5" id="KW-1185">Reference proteome</keyword>
<feature type="region of interest" description="Disordered" evidence="3">
    <location>
        <begin position="122"/>
        <end position="182"/>
    </location>
</feature>
<accession>A0A318XJJ9</accession>
<proteinExistence type="predicted"/>
<dbReference type="Gene3D" id="2.40.50.140">
    <property type="entry name" value="Nucleic acid-binding proteins"/>
    <property type="match status" value="1"/>
</dbReference>
<dbReference type="InterPro" id="IPR000424">
    <property type="entry name" value="Primosome_PriB/ssb"/>
</dbReference>
<dbReference type="RefSeq" id="WP_110463587.1">
    <property type="nucleotide sequence ID" value="NZ_QKMR01000033.1"/>
</dbReference>
<dbReference type="EMBL" id="QKMR01000033">
    <property type="protein sequence ID" value="PYG84332.1"/>
    <property type="molecule type" value="Genomic_DNA"/>
</dbReference>
<feature type="compositionally biased region" description="Acidic residues" evidence="3">
    <location>
        <begin position="173"/>
        <end position="182"/>
    </location>
</feature>
<reference evidence="4 5" key="1">
    <citation type="submission" date="2018-06" db="EMBL/GenBank/DDBJ databases">
        <title>Genomic Encyclopedia of Type Strains, Phase I: the one thousand microbial genomes (KMG-I) project.</title>
        <authorList>
            <person name="Kyrpides N."/>
        </authorList>
    </citation>
    <scope>NUCLEOTIDE SEQUENCE [LARGE SCALE GENOMIC DNA]</scope>
    <source>
        <strain evidence="4 5">DSM 19573</strain>
    </source>
</reference>
<dbReference type="InterPro" id="IPR012340">
    <property type="entry name" value="NA-bd_OB-fold"/>
</dbReference>
<evidence type="ECO:0000313" key="4">
    <source>
        <dbReference type="EMBL" id="PYG84332.1"/>
    </source>
</evidence>
<dbReference type="Proteomes" id="UP000248132">
    <property type="component" value="Unassembled WGS sequence"/>
</dbReference>
<evidence type="ECO:0000256" key="1">
    <source>
        <dbReference type="ARBA" id="ARBA00023125"/>
    </source>
</evidence>
<evidence type="ECO:0000256" key="3">
    <source>
        <dbReference type="SAM" id="MobiDB-lite"/>
    </source>
</evidence>
<feature type="compositionally biased region" description="Basic and acidic residues" evidence="3">
    <location>
        <begin position="160"/>
        <end position="172"/>
    </location>
</feature>
<comment type="caution">
    <text evidence="4">The sequence shown here is derived from an EMBL/GenBank/DDBJ whole genome shotgun (WGS) entry which is preliminary data.</text>
</comment>
<dbReference type="PROSITE" id="PS50935">
    <property type="entry name" value="SSB"/>
    <property type="match status" value="1"/>
</dbReference>
<evidence type="ECO:0000256" key="2">
    <source>
        <dbReference type="PROSITE-ProRule" id="PRU00252"/>
    </source>
</evidence>
<protein>
    <submittedName>
        <fullName evidence="4">Single-stranded DNA-binding protein</fullName>
    </submittedName>
</protein>
<gene>
    <name evidence="4" type="ORF">LY28_03646</name>
</gene>